<name>A0A418NR49_9SPHN</name>
<keyword evidence="3" id="KW-0597">Phosphoprotein</keyword>
<proteinExistence type="predicted"/>
<evidence type="ECO:0000256" key="3">
    <source>
        <dbReference type="ARBA" id="ARBA00022553"/>
    </source>
</evidence>
<evidence type="ECO:0000256" key="9">
    <source>
        <dbReference type="SAM" id="Coils"/>
    </source>
</evidence>
<dbReference type="InterPro" id="IPR003594">
    <property type="entry name" value="HATPase_dom"/>
</dbReference>
<accession>A0A418NR49</accession>
<keyword evidence="6" id="KW-0418">Kinase</keyword>
<evidence type="ECO:0000256" key="6">
    <source>
        <dbReference type="ARBA" id="ARBA00022777"/>
    </source>
</evidence>
<evidence type="ECO:0000256" key="10">
    <source>
        <dbReference type="SAM" id="Phobius"/>
    </source>
</evidence>
<keyword evidence="13" id="KW-1185">Reference proteome</keyword>
<keyword evidence="7" id="KW-0067">ATP-binding</keyword>
<evidence type="ECO:0000313" key="13">
    <source>
        <dbReference type="Proteomes" id="UP000286576"/>
    </source>
</evidence>
<sequence length="687" mass="76040">MCAISRRMRRCGSATKRLITIRCVLPFLPVAKACRSYRLAYVTTSDVMAEGHLAGPCRCRQPIGQGCRTRTANSLRHPAARRRIDSRLLWELYPQQGAEPSIGRGSSLLRKWLVGFIQGRWLPRLALLAGLVALVTFIAVQLARIDAEEELDFELARATETYAASLEAWQQQYWALAAIYAEDPALRYANLRNGEGAQAILPRLTRWNSATASQATMIVRPDGALVAGAFSSTVPEGETRILGAQMLRTAANGGLGRSFVTWSNGQRGYAFAFEVADGAQAEGEIVVVVAPLSELEQYLQLQSDTVLVADRNGIVAVANRRDAIGRPIEDFATTPEEARKLAFAPRQSRLINSRNGWTLSVFRSSQDAAQYVSLVGWLAASGTFAIALFALLLLSRRAADKERLALQRSMRIELEETVERRTAEMREANRHLHEEIERRQKIEQDLRNTHLELTQAAKLASVGQMSAVVSHELNQPLTAIRSNAEMAREYLDRHDEDKAIAKISTILDMSDRIARLTKRLLNFSRQPRSDSYVIALSLPLEDAFGIMEPRMQKEDATYAVNIDADLLVMGGRNRLSQVFINLVANALDACASHDIPCHVDVRSQRVENRIEVLVSDNGPGISQEQEGRIFEAFFSTKPRGKGLGLGLSVSAKIISEFGGELLYRRGQNGGSVFVVAMPALTQKERVS</sequence>
<dbReference type="InterPro" id="IPR036097">
    <property type="entry name" value="HisK_dim/P_sf"/>
</dbReference>
<dbReference type="SMART" id="SM00388">
    <property type="entry name" value="HisKA"/>
    <property type="match status" value="1"/>
</dbReference>
<dbReference type="AlphaFoldDB" id="A0A418NR49"/>
<feature type="transmembrane region" description="Helical" evidence="10">
    <location>
        <begin position="371"/>
        <end position="394"/>
    </location>
</feature>
<dbReference type="Pfam" id="PF02518">
    <property type="entry name" value="HATPase_c"/>
    <property type="match status" value="1"/>
</dbReference>
<evidence type="ECO:0000259" key="11">
    <source>
        <dbReference type="PROSITE" id="PS50109"/>
    </source>
</evidence>
<dbReference type="EMBL" id="QXFL01000005">
    <property type="protein sequence ID" value="RIV85072.1"/>
    <property type="molecule type" value="Genomic_DNA"/>
</dbReference>
<gene>
    <name evidence="12" type="ORF">D2V07_12335</name>
</gene>
<evidence type="ECO:0000256" key="7">
    <source>
        <dbReference type="ARBA" id="ARBA00022840"/>
    </source>
</evidence>
<dbReference type="SMART" id="SM00387">
    <property type="entry name" value="HATPase_c"/>
    <property type="match status" value="1"/>
</dbReference>
<dbReference type="EC" id="2.7.13.3" evidence="2"/>
<keyword evidence="10" id="KW-1133">Transmembrane helix</keyword>
<dbReference type="Gene3D" id="3.30.565.10">
    <property type="entry name" value="Histidine kinase-like ATPase, C-terminal domain"/>
    <property type="match status" value="1"/>
</dbReference>
<keyword evidence="5" id="KW-0547">Nucleotide-binding</keyword>
<dbReference type="CDD" id="cd00082">
    <property type="entry name" value="HisKA"/>
    <property type="match status" value="1"/>
</dbReference>
<organism evidence="12 13">
    <name type="scientific">Aurantiacibacter zhengii</name>
    <dbReference type="NCBI Taxonomy" id="2307003"/>
    <lineage>
        <taxon>Bacteria</taxon>
        <taxon>Pseudomonadati</taxon>
        <taxon>Pseudomonadota</taxon>
        <taxon>Alphaproteobacteria</taxon>
        <taxon>Sphingomonadales</taxon>
        <taxon>Erythrobacteraceae</taxon>
        <taxon>Aurantiacibacter</taxon>
    </lineage>
</organism>
<dbReference type="Proteomes" id="UP000286576">
    <property type="component" value="Unassembled WGS sequence"/>
</dbReference>
<dbReference type="InterPro" id="IPR004358">
    <property type="entry name" value="Sig_transdc_His_kin-like_C"/>
</dbReference>
<dbReference type="GO" id="GO:0000155">
    <property type="term" value="F:phosphorelay sensor kinase activity"/>
    <property type="evidence" value="ECO:0007669"/>
    <property type="project" value="InterPro"/>
</dbReference>
<dbReference type="Pfam" id="PF00512">
    <property type="entry name" value="HisKA"/>
    <property type="match status" value="1"/>
</dbReference>
<comment type="catalytic activity">
    <reaction evidence="1">
        <text>ATP + protein L-histidine = ADP + protein N-phospho-L-histidine.</text>
        <dbReference type="EC" id="2.7.13.3"/>
    </reaction>
</comment>
<evidence type="ECO:0000256" key="4">
    <source>
        <dbReference type="ARBA" id="ARBA00022679"/>
    </source>
</evidence>
<evidence type="ECO:0000256" key="2">
    <source>
        <dbReference type="ARBA" id="ARBA00012438"/>
    </source>
</evidence>
<dbReference type="SUPFAM" id="SSF47384">
    <property type="entry name" value="Homodimeric domain of signal transducing histidine kinase"/>
    <property type="match status" value="1"/>
</dbReference>
<dbReference type="SUPFAM" id="SSF55874">
    <property type="entry name" value="ATPase domain of HSP90 chaperone/DNA topoisomerase II/histidine kinase"/>
    <property type="match status" value="1"/>
</dbReference>
<reference evidence="12 13" key="1">
    <citation type="submission" date="2018-08" db="EMBL/GenBank/DDBJ databases">
        <title>Erythrobacter zhengii sp.nov., a bacterium isolated from deep-sea sediment.</title>
        <authorList>
            <person name="Fang C."/>
            <person name="Wu Y.-H."/>
            <person name="Sun C."/>
            <person name="Wang H."/>
            <person name="Cheng H."/>
            <person name="Meng F.-X."/>
            <person name="Wang C.-S."/>
            <person name="Xu X.-W."/>
        </authorList>
    </citation>
    <scope>NUCLEOTIDE SEQUENCE [LARGE SCALE GENOMIC DNA]</scope>
    <source>
        <strain evidence="12 13">V18</strain>
    </source>
</reference>
<evidence type="ECO:0000256" key="5">
    <source>
        <dbReference type="ARBA" id="ARBA00022741"/>
    </source>
</evidence>
<dbReference type="InterPro" id="IPR005467">
    <property type="entry name" value="His_kinase_dom"/>
</dbReference>
<dbReference type="InterPro" id="IPR003661">
    <property type="entry name" value="HisK_dim/P_dom"/>
</dbReference>
<dbReference type="GO" id="GO:0005524">
    <property type="term" value="F:ATP binding"/>
    <property type="evidence" value="ECO:0007669"/>
    <property type="project" value="UniProtKB-KW"/>
</dbReference>
<feature type="coiled-coil region" evidence="9">
    <location>
        <begin position="411"/>
        <end position="445"/>
    </location>
</feature>
<dbReference type="PROSITE" id="PS50109">
    <property type="entry name" value="HIS_KIN"/>
    <property type="match status" value="1"/>
</dbReference>
<dbReference type="PANTHER" id="PTHR43065:SF46">
    <property type="entry name" value="C4-DICARBOXYLATE TRANSPORT SENSOR PROTEIN DCTB"/>
    <property type="match status" value="1"/>
</dbReference>
<dbReference type="PANTHER" id="PTHR43065">
    <property type="entry name" value="SENSOR HISTIDINE KINASE"/>
    <property type="match status" value="1"/>
</dbReference>
<comment type="caution">
    <text evidence="12">The sequence shown here is derived from an EMBL/GenBank/DDBJ whole genome shotgun (WGS) entry which is preliminary data.</text>
</comment>
<dbReference type="Gene3D" id="1.10.287.130">
    <property type="match status" value="1"/>
</dbReference>
<keyword evidence="10" id="KW-0472">Membrane</keyword>
<feature type="domain" description="Histidine kinase" evidence="11">
    <location>
        <begin position="468"/>
        <end position="681"/>
    </location>
</feature>
<protein>
    <recommendedName>
        <fullName evidence="2">histidine kinase</fullName>
        <ecNumber evidence="2">2.7.13.3</ecNumber>
    </recommendedName>
</protein>
<dbReference type="InterPro" id="IPR036890">
    <property type="entry name" value="HATPase_C_sf"/>
</dbReference>
<evidence type="ECO:0000313" key="12">
    <source>
        <dbReference type="EMBL" id="RIV85072.1"/>
    </source>
</evidence>
<evidence type="ECO:0000256" key="1">
    <source>
        <dbReference type="ARBA" id="ARBA00000085"/>
    </source>
</evidence>
<keyword evidence="4" id="KW-0808">Transferase</keyword>
<feature type="transmembrane region" description="Helical" evidence="10">
    <location>
        <begin position="125"/>
        <end position="143"/>
    </location>
</feature>
<keyword evidence="9" id="KW-0175">Coiled coil</keyword>
<keyword evidence="8" id="KW-0902">Two-component regulatory system</keyword>
<evidence type="ECO:0000256" key="8">
    <source>
        <dbReference type="ARBA" id="ARBA00023012"/>
    </source>
</evidence>
<keyword evidence="10" id="KW-0812">Transmembrane</keyword>
<dbReference type="PRINTS" id="PR00344">
    <property type="entry name" value="BCTRLSENSOR"/>
</dbReference>
<dbReference type="InterPro" id="IPR017055">
    <property type="entry name" value="Sig_transdc_His_kinase_DctB"/>
</dbReference>
<dbReference type="PIRSF" id="PIRSF036431">
    <property type="entry name" value="STHK_DctB"/>
    <property type="match status" value="1"/>
</dbReference>